<dbReference type="InterPro" id="IPR021109">
    <property type="entry name" value="Peptidase_aspartic_dom_sf"/>
</dbReference>
<keyword evidence="3 7" id="KW-0064">Aspartyl protease</keyword>
<dbReference type="PRINTS" id="PR00792">
    <property type="entry name" value="PEPSIN"/>
</dbReference>
<feature type="signal peptide" evidence="8">
    <location>
        <begin position="1"/>
        <end position="21"/>
    </location>
</feature>
<dbReference type="FunFam" id="2.40.70.10:FF:000026">
    <property type="entry name" value="Endothiapepsin"/>
    <property type="match status" value="1"/>
</dbReference>
<dbReference type="InterPro" id="IPR001461">
    <property type="entry name" value="Aspartic_peptidase_A1"/>
</dbReference>
<evidence type="ECO:0000256" key="2">
    <source>
        <dbReference type="ARBA" id="ARBA00022670"/>
    </source>
</evidence>
<dbReference type="GO" id="GO:0006508">
    <property type="term" value="P:proteolysis"/>
    <property type="evidence" value="ECO:0007669"/>
    <property type="project" value="UniProtKB-KW"/>
</dbReference>
<keyword evidence="8" id="KW-0732">Signal</keyword>
<dbReference type="STRING" id="1141098.A0A1Y2DI51"/>
<dbReference type="InterPro" id="IPR034163">
    <property type="entry name" value="Aspergillopepsin-like_cat_dom"/>
</dbReference>
<dbReference type="EMBL" id="MCFJ01000015">
    <property type="protein sequence ID" value="ORY58913.1"/>
    <property type="molecule type" value="Genomic_DNA"/>
</dbReference>
<evidence type="ECO:0000256" key="3">
    <source>
        <dbReference type="ARBA" id="ARBA00022750"/>
    </source>
</evidence>
<sequence>MVTYIDFLLIASLVGAGVGTAVPPRARIGTTDLNHNAGAGKVSIKQVARGKKIFNGALSVKETYLKFGIPVPEYLEQAVQNFAVDRRDTGSVSANPIDEYDDAYVSPVSIGTPPQTLDLDFDTGSSDFWVFSSETPSTQVSGQSIYTPSKSSTAKSLSGYTWSISYGDGSSSSGDVYTDTVTIGGLTVASQAVEAAKKVSSSFTSESAIDGLVGLGFDSLNTVKPTAQKTFFSTAKAQLDEPLFTADLKYKAPGTYNFGYIDEAAYTGTITYVPVTTNPGYWTFTSSGYAVGTSSFVSTSTSGIADTGTTLLYLPATIVRAYYAQVTGSSNSNTYGGYVFPCSATLPSFTFGVSGARIIIPAKYINYGAVTTGSSTCFGGLQSSAGIGINIFGDVALKAAFVVFNGASTPTLGWANKTLA</sequence>
<dbReference type="GO" id="GO:0004190">
    <property type="term" value="F:aspartic-type endopeptidase activity"/>
    <property type="evidence" value="ECO:0007669"/>
    <property type="project" value="UniProtKB-KW"/>
</dbReference>
<dbReference type="InterPro" id="IPR001969">
    <property type="entry name" value="Aspartic_peptidase_AS"/>
</dbReference>
<evidence type="ECO:0000256" key="6">
    <source>
        <dbReference type="PIRSR" id="PIRSR601461-2"/>
    </source>
</evidence>
<name>A0A1Y2DI51_9PEZI</name>
<feature type="chain" id="PRO_5010999662" evidence="8">
    <location>
        <begin position="22"/>
        <end position="420"/>
    </location>
</feature>
<dbReference type="AlphaFoldDB" id="A0A1Y2DI51"/>
<reference evidence="10 11" key="1">
    <citation type="submission" date="2016-07" db="EMBL/GenBank/DDBJ databases">
        <title>Pervasive Adenine N6-methylation of Active Genes in Fungi.</title>
        <authorList>
            <consortium name="DOE Joint Genome Institute"/>
            <person name="Mondo S.J."/>
            <person name="Dannebaum R.O."/>
            <person name="Kuo R.C."/>
            <person name="Labutti K."/>
            <person name="Haridas S."/>
            <person name="Kuo A."/>
            <person name="Salamov A."/>
            <person name="Ahrendt S.R."/>
            <person name="Lipzen A."/>
            <person name="Sullivan W."/>
            <person name="Andreopoulos W.B."/>
            <person name="Clum A."/>
            <person name="Lindquist E."/>
            <person name="Daum C."/>
            <person name="Ramamoorthy G.K."/>
            <person name="Gryganskyi A."/>
            <person name="Culley D."/>
            <person name="Magnuson J.K."/>
            <person name="James T.Y."/>
            <person name="O'Malley M.A."/>
            <person name="Stajich J.E."/>
            <person name="Spatafora J.W."/>
            <person name="Visel A."/>
            <person name="Grigoriev I.V."/>
        </authorList>
    </citation>
    <scope>NUCLEOTIDE SEQUENCE [LARGE SCALE GENOMIC DNA]</scope>
    <source>
        <strain evidence="10 11">CBS 129021</strain>
    </source>
</reference>
<comment type="similarity">
    <text evidence="1 7">Belongs to the peptidase A1 family.</text>
</comment>
<gene>
    <name evidence="10" type="ORF">BCR38DRAFT_352569</name>
</gene>
<dbReference type="OrthoDB" id="2747330at2759"/>
<dbReference type="RefSeq" id="XP_040711725.1">
    <property type="nucleotide sequence ID" value="XM_040856715.1"/>
</dbReference>
<evidence type="ECO:0000256" key="1">
    <source>
        <dbReference type="ARBA" id="ARBA00007447"/>
    </source>
</evidence>
<evidence type="ECO:0000256" key="7">
    <source>
        <dbReference type="RuleBase" id="RU000454"/>
    </source>
</evidence>
<dbReference type="InterPro" id="IPR033121">
    <property type="entry name" value="PEPTIDASE_A1"/>
</dbReference>
<evidence type="ECO:0000313" key="10">
    <source>
        <dbReference type="EMBL" id="ORY58913.1"/>
    </source>
</evidence>
<dbReference type="FunFam" id="2.40.70.10:FF:000024">
    <property type="entry name" value="Endothiapepsin"/>
    <property type="match status" value="1"/>
</dbReference>
<proteinExistence type="inferred from homology"/>
<feature type="active site" evidence="5">
    <location>
        <position position="306"/>
    </location>
</feature>
<dbReference type="PANTHER" id="PTHR47966:SF2">
    <property type="entry name" value="ASPERGILLOPEPSIN-1-RELATED"/>
    <property type="match status" value="1"/>
</dbReference>
<evidence type="ECO:0000256" key="8">
    <source>
        <dbReference type="SAM" id="SignalP"/>
    </source>
</evidence>
<keyword evidence="11" id="KW-1185">Reference proteome</keyword>
<dbReference type="InParanoid" id="A0A1Y2DI51"/>
<dbReference type="SUPFAM" id="SSF50630">
    <property type="entry name" value="Acid proteases"/>
    <property type="match status" value="1"/>
</dbReference>
<dbReference type="Gene3D" id="2.40.70.10">
    <property type="entry name" value="Acid Proteases"/>
    <property type="match status" value="2"/>
</dbReference>
<dbReference type="PANTHER" id="PTHR47966">
    <property type="entry name" value="BETA-SITE APP-CLEAVING ENZYME, ISOFORM A-RELATED"/>
    <property type="match status" value="1"/>
</dbReference>
<keyword evidence="6" id="KW-1015">Disulfide bond</keyword>
<organism evidence="10 11">
    <name type="scientific">Pseudomassariella vexata</name>
    <dbReference type="NCBI Taxonomy" id="1141098"/>
    <lineage>
        <taxon>Eukaryota</taxon>
        <taxon>Fungi</taxon>
        <taxon>Dikarya</taxon>
        <taxon>Ascomycota</taxon>
        <taxon>Pezizomycotina</taxon>
        <taxon>Sordariomycetes</taxon>
        <taxon>Xylariomycetidae</taxon>
        <taxon>Amphisphaeriales</taxon>
        <taxon>Pseudomassariaceae</taxon>
        <taxon>Pseudomassariella</taxon>
    </lineage>
</organism>
<dbReference type="Pfam" id="PF00026">
    <property type="entry name" value="Asp"/>
    <property type="match status" value="1"/>
</dbReference>
<dbReference type="PROSITE" id="PS00141">
    <property type="entry name" value="ASP_PROTEASE"/>
    <property type="match status" value="2"/>
</dbReference>
<evidence type="ECO:0000313" key="11">
    <source>
        <dbReference type="Proteomes" id="UP000193689"/>
    </source>
</evidence>
<comment type="caution">
    <text evidence="10">The sequence shown here is derived from an EMBL/GenBank/DDBJ whole genome shotgun (WGS) entry which is preliminary data.</text>
</comment>
<feature type="active site" evidence="5">
    <location>
        <position position="122"/>
    </location>
</feature>
<evidence type="ECO:0000256" key="5">
    <source>
        <dbReference type="PIRSR" id="PIRSR601461-1"/>
    </source>
</evidence>
<keyword evidence="4 7" id="KW-0378">Hydrolase</keyword>
<evidence type="ECO:0000259" key="9">
    <source>
        <dbReference type="PROSITE" id="PS51767"/>
    </source>
</evidence>
<dbReference type="CDD" id="cd06097">
    <property type="entry name" value="Aspergillopepsin_like"/>
    <property type="match status" value="1"/>
</dbReference>
<feature type="disulfide bond" evidence="6">
    <location>
        <begin position="342"/>
        <end position="377"/>
    </location>
</feature>
<dbReference type="PROSITE" id="PS51767">
    <property type="entry name" value="PEPTIDASE_A1"/>
    <property type="match status" value="1"/>
</dbReference>
<dbReference type="GeneID" id="63772927"/>
<keyword evidence="2 7" id="KW-0645">Protease</keyword>
<evidence type="ECO:0000256" key="4">
    <source>
        <dbReference type="ARBA" id="ARBA00022801"/>
    </source>
</evidence>
<accession>A0A1Y2DI51</accession>
<dbReference type="Proteomes" id="UP000193689">
    <property type="component" value="Unassembled WGS sequence"/>
</dbReference>
<protein>
    <submittedName>
        <fullName evidence="10">Aspartic-type endopeptidase-like protein</fullName>
    </submittedName>
</protein>
<feature type="domain" description="Peptidase A1" evidence="9">
    <location>
        <begin position="104"/>
        <end position="415"/>
    </location>
</feature>